<protein>
    <recommendedName>
        <fullName evidence="5">DUF5134 domain-containing protein</fullName>
    </recommendedName>
</protein>
<feature type="compositionally biased region" description="Pro residues" evidence="1">
    <location>
        <begin position="136"/>
        <end position="151"/>
    </location>
</feature>
<feature type="region of interest" description="Disordered" evidence="1">
    <location>
        <begin position="131"/>
        <end position="157"/>
    </location>
</feature>
<name>A0A1H3KDP9_9PSEU</name>
<evidence type="ECO:0000313" key="3">
    <source>
        <dbReference type="EMBL" id="SDY50290.1"/>
    </source>
</evidence>
<proteinExistence type="predicted"/>
<keyword evidence="4" id="KW-1185">Reference proteome</keyword>
<evidence type="ECO:0000256" key="1">
    <source>
        <dbReference type="SAM" id="MobiDB-lite"/>
    </source>
</evidence>
<feature type="transmembrane region" description="Helical" evidence="2">
    <location>
        <begin position="174"/>
        <end position="193"/>
    </location>
</feature>
<keyword evidence="2" id="KW-0812">Transmembrane</keyword>
<evidence type="ECO:0008006" key="5">
    <source>
        <dbReference type="Google" id="ProtNLM"/>
    </source>
</evidence>
<dbReference type="InterPro" id="IPR033458">
    <property type="entry name" value="DUF5134"/>
</dbReference>
<accession>A0A1H3KDP9</accession>
<dbReference type="Proteomes" id="UP000199529">
    <property type="component" value="Unassembled WGS sequence"/>
</dbReference>
<sequence>MDGPGWIRWALLAALGVLTLAALVRLLSEFWHTEEGTAMPGDFSVTFTHVLTGVGMCVMFAAGGGVGPRGWWVAFFLASAVWICFVIYRVRPNSSAGRGGVTRTQYVHLLVVDLAMVCMFAAAPSHGFNSVKPGQAVPPPSAHTHDPPPAVPGAGHVHGSTADVPGIEGHGSGIALSVVAWVLMTFFVLRAGYSAVDLITRREAGRPKSGDAGMPLGRRVLLSPEIGHATAFGMELGMAYMLFVIL</sequence>
<feature type="transmembrane region" description="Helical" evidence="2">
    <location>
        <begin position="6"/>
        <end position="24"/>
    </location>
</feature>
<organism evidence="3 4">
    <name type="scientific">Saccharopolyspora shandongensis</name>
    <dbReference type="NCBI Taxonomy" id="418495"/>
    <lineage>
        <taxon>Bacteria</taxon>
        <taxon>Bacillati</taxon>
        <taxon>Actinomycetota</taxon>
        <taxon>Actinomycetes</taxon>
        <taxon>Pseudonocardiales</taxon>
        <taxon>Pseudonocardiaceae</taxon>
        <taxon>Saccharopolyspora</taxon>
    </lineage>
</organism>
<feature type="transmembrane region" description="Helical" evidence="2">
    <location>
        <begin position="70"/>
        <end position="88"/>
    </location>
</feature>
<evidence type="ECO:0000256" key="2">
    <source>
        <dbReference type="SAM" id="Phobius"/>
    </source>
</evidence>
<keyword evidence="2" id="KW-0472">Membrane</keyword>
<dbReference type="Pfam" id="PF17197">
    <property type="entry name" value="DUF5134"/>
    <property type="match status" value="1"/>
</dbReference>
<dbReference type="EMBL" id="FNOK01000028">
    <property type="protein sequence ID" value="SDY50290.1"/>
    <property type="molecule type" value="Genomic_DNA"/>
</dbReference>
<reference evidence="4" key="1">
    <citation type="submission" date="2016-10" db="EMBL/GenBank/DDBJ databases">
        <authorList>
            <person name="Varghese N."/>
            <person name="Submissions S."/>
        </authorList>
    </citation>
    <scope>NUCLEOTIDE SEQUENCE [LARGE SCALE GENOMIC DNA]</scope>
    <source>
        <strain evidence="4">CGMCC 4.3530</strain>
    </source>
</reference>
<dbReference type="STRING" id="418495.SAMN05216215_10285"/>
<dbReference type="OrthoDB" id="10009275at2"/>
<dbReference type="AlphaFoldDB" id="A0A1H3KDP9"/>
<feature type="transmembrane region" description="Helical" evidence="2">
    <location>
        <begin position="109"/>
        <end position="128"/>
    </location>
</feature>
<feature type="transmembrane region" description="Helical" evidence="2">
    <location>
        <begin position="45"/>
        <end position="64"/>
    </location>
</feature>
<gene>
    <name evidence="3" type="ORF">SAMN05216215_10285</name>
</gene>
<evidence type="ECO:0000313" key="4">
    <source>
        <dbReference type="Proteomes" id="UP000199529"/>
    </source>
</evidence>
<keyword evidence="2" id="KW-1133">Transmembrane helix</keyword>